<dbReference type="OrthoDB" id="3059123at2759"/>
<evidence type="ECO:0000313" key="2">
    <source>
        <dbReference type="EMBL" id="KAF5310889.1"/>
    </source>
</evidence>
<protein>
    <submittedName>
        <fullName evidence="2">Uncharacterized protein</fullName>
    </submittedName>
</protein>
<dbReference type="AlphaFoldDB" id="A0A8H5ESM8"/>
<dbReference type="Proteomes" id="UP000567179">
    <property type="component" value="Unassembled WGS sequence"/>
</dbReference>
<name>A0A8H5ESM8_9AGAR</name>
<comment type="caution">
    <text evidence="2">The sequence shown here is derived from an EMBL/GenBank/DDBJ whole genome shotgun (WGS) entry which is preliminary data.</text>
</comment>
<reference evidence="2 3" key="1">
    <citation type="journal article" date="2020" name="ISME J.">
        <title>Uncovering the hidden diversity of litter-decomposition mechanisms in mushroom-forming fungi.</title>
        <authorList>
            <person name="Floudas D."/>
            <person name="Bentzer J."/>
            <person name="Ahren D."/>
            <person name="Johansson T."/>
            <person name="Persson P."/>
            <person name="Tunlid A."/>
        </authorList>
    </citation>
    <scope>NUCLEOTIDE SEQUENCE [LARGE SCALE GENOMIC DNA]</scope>
    <source>
        <strain evidence="2 3">CBS 101986</strain>
    </source>
</reference>
<dbReference type="EMBL" id="JAACJJ010000057">
    <property type="protein sequence ID" value="KAF5310889.1"/>
    <property type="molecule type" value="Genomic_DNA"/>
</dbReference>
<evidence type="ECO:0000256" key="1">
    <source>
        <dbReference type="SAM" id="MobiDB-lite"/>
    </source>
</evidence>
<proteinExistence type="predicted"/>
<gene>
    <name evidence="2" type="ORF">D9619_008212</name>
</gene>
<evidence type="ECO:0000313" key="3">
    <source>
        <dbReference type="Proteomes" id="UP000567179"/>
    </source>
</evidence>
<accession>A0A8H5ESM8</accession>
<sequence>MAKLGLVARFLRWFNNFFWPGDYDRDSAKASYKAYVDSKDVASLDTAIANFQLAIDQYRKHKSPSLVTSLINCAVAVWRHYEDCGRPPKDLDMVIRLDTEARDSWSDDKNSKSYAFLLNALATAYSERYQRAFGASPVNPDEKKVAFEEAIKSYTELKDHPAAGSMRSAAKTGLGIILRMRCEFEQTLDRLEVGVQQLQDALLEATEAGEWTNAGAESDIIDDIKATCLFNLAALYSIRYELMKDSKKIHDLNIAIDYNTRAKPLLEGLRRPELLHCMFNLARQLWLRWRQTRDQNDYDAAKQMAEAVKCHQALDKSLEPVIDHILSVLAPSHSLQNRIDDLLLPSRRQSSVVSNDGSSRRTEGDTIICS</sequence>
<organism evidence="2 3">
    <name type="scientific">Psilocybe cf. subviscida</name>
    <dbReference type="NCBI Taxonomy" id="2480587"/>
    <lineage>
        <taxon>Eukaryota</taxon>
        <taxon>Fungi</taxon>
        <taxon>Dikarya</taxon>
        <taxon>Basidiomycota</taxon>
        <taxon>Agaricomycotina</taxon>
        <taxon>Agaricomycetes</taxon>
        <taxon>Agaricomycetidae</taxon>
        <taxon>Agaricales</taxon>
        <taxon>Agaricineae</taxon>
        <taxon>Strophariaceae</taxon>
        <taxon>Psilocybe</taxon>
    </lineage>
</organism>
<keyword evidence="3" id="KW-1185">Reference proteome</keyword>
<feature type="region of interest" description="Disordered" evidence="1">
    <location>
        <begin position="351"/>
        <end position="370"/>
    </location>
</feature>